<dbReference type="AlphaFoldDB" id="A0A0P1KXQ9"/>
<dbReference type="PANTHER" id="PTHR14742">
    <property type="entry name" value="RIBONUCLEASE P SUBUNIT P21"/>
    <property type="match status" value="1"/>
</dbReference>
<protein>
    <submittedName>
        <fullName evidence="2">LAQU0S19e01706g1_1</fullName>
    </submittedName>
</protein>
<evidence type="ECO:0000256" key="1">
    <source>
        <dbReference type="SAM" id="MobiDB-lite"/>
    </source>
</evidence>
<dbReference type="GO" id="GO:0005655">
    <property type="term" value="C:nucleolar ribonuclease P complex"/>
    <property type="evidence" value="ECO:0007669"/>
    <property type="project" value="TreeGrafter"/>
</dbReference>
<dbReference type="PANTHER" id="PTHR14742:SF3">
    <property type="entry name" value="RIBONUCLEASE MRP PROTEIN SUBUNIT SNM1"/>
    <property type="match status" value="1"/>
</dbReference>
<gene>
    <name evidence="2" type="ORF">LAQU0_S19e01706g</name>
</gene>
<dbReference type="Pfam" id="PF04032">
    <property type="entry name" value="Rpr2"/>
    <property type="match status" value="1"/>
</dbReference>
<evidence type="ECO:0000313" key="2">
    <source>
        <dbReference type="EMBL" id="CUS24791.1"/>
    </source>
</evidence>
<dbReference type="InterPro" id="IPR007175">
    <property type="entry name" value="Rpr2/Snm1/Rpp21"/>
</dbReference>
<dbReference type="EMBL" id="LN890533">
    <property type="protein sequence ID" value="CUS24791.1"/>
    <property type="molecule type" value="Genomic_DNA"/>
</dbReference>
<dbReference type="Proteomes" id="UP000236544">
    <property type="component" value="Unassembled WGS sequence"/>
</dbReference>
<proteinExistence type="predicted"/>
<dbReference type="OrthoDB" id="4066853at2759"/>
<organism evidence="2 3">
    <name type="scientific">Lachancea quebecensis</name>
    <dbReference type="NCBI Taxonomy" id="1654605"/>
    <lineage>
        <taxon>Eukaryota</taxon>
        <taxon>Fungi</taxon>
        <taxon>Dikarya</taxon>
        <taxon>Ascomycota</taxon>
        <taxon>Saccharomycotina</taxon>
        <taxon>Saccharomycetes</taxon>
        <taxon>Saccharomycetales</taxon>
        <taxon>Saccharomycetaceae</taxon>
        <taxon>Lachancea</taxon>
    </lineage>
</organism>
<keyword evidence="3" id="KW-1185">Reference proteome</keyword>
<feature type="region of interest" description="Disordered" evidence="1">
    <location>
        <begin position="134"/>
        <end position="159"/>
    </location>
</feature>
<accession>A0A0P1KXQ9</accession>
<name>A0A0P1KXQ9_9SACH</name>
<sequence length="181" mass="20616">MSLNRQQRENFTASHICHKYNLLHVLPGIGQSQLSGLYLKSFYNGVKRNRLQLPEPLVNGSKFCDKCGVVYIAGLNLDMKVEEAIKDGVGEKSLIYTCLKCNKHKQFPITTKGPEHAPKQPEAFVAKWPAKKEESKVKKITGKERAKKRKLDSLSSMLSRKREEEVSRKKLSLSLDDFLQK</sequence>
<dbReference type="Gene3D" id="6.20.50.20">
    <property type="match status" value="1"/>
</dbReference>
<feature type="compositionally biased region" description="Basic and acidic residues" evidence="1">
    <location>
        <begin position="134"/>
        <end position="144"/>
    </location>
</feature>
<dbReference type="GO" id="GO:0008033">
    <property type="term" value="P:tRNA processing"/>
    <property type="evidence" value="ECO:0007669"/>
    <property type="project" value="TreeGrafter"/>
</dbReference>
<evidence type="ECO:0000313" key="3">
    <source>
        <dbReference type="Proteomes" id="UP000236544"/>
    </source>
</evidence>
<reference evidence="3" key="1">
    <citation type="submission" date="2015-10" db="EMBL/GenBank/DDBJ databases">
        <authorList>
            <person name="Devillers H."/>
        </authorList>
    </citation>
    <scope>NUCLEOTIDE SEQUENCE [LARGE SCALE GENOMIC DNA]</scope>
</reference>